<dbReference type="Proteomes" id="UP000178771">
    <property type="component" value="Unassembled WGS sequence"/>
</dbReference>
<dbReference type="EMBL" id="MEVH01000022">
    <property type="protein sequence ID" value="OGC51460.1"/>
    <property type="molecule type" value="Genomic_DNA"/>
</dbReference>
<accession>A0A1F4V316</accession>
<dbReference type="Gene3D" id="3.60.15.10">
    <property type="entry name" value="Ribonuclease Z/Hydroxyacylglutathione hydrolase-like"/>
    <property type="match status" value="1"/>
</dbReference>
<protein>
    <recommendedName>
        <fullName evidence="3">Lactamase</fullName>
    </recommendedName>
</protein>
<evidence type="ECO:0000313" key="2">
    <source>
        <dbReference type="Proteomes" id="UP000178771"/>
    </source>
</evidence>
<evidence type="ECO:0000313" key="1">
    <source>
        <dbReference type="EMBL" id="OGC51460.1"/>
    </source>
</evidence>
<organism evidence="1 2">
    <name type="scientific">candidate division WWE3 bacterium RIFCSPLOWO2_01_FULL_39_13</name>
    <dbReference type="NCBI Taxonomy" id="1802624"/>
    <lineage>
        <taxon>Bacteria</taxon>
        <taxon>Katanobacteria</taxon>
    </lineage>
</organism>
<proteinExistence type="predicted"/>
<comment type="caution">
    <text evidence="1">The sequence shown here is derived from an EMBL/GenBank/DDBJ whole genome shotgun (WGS) entry which is preliminary data.</text>
</comment>
<reference evidence="1 2" key="1">
    <citation type="journal article" date="2016" name="Nat. Commun.">
        <title>Thousands of microbial genomes shed light on interconnected biogeochemical processes in an aquifer system.</title>
        <authorList>
            <person name="Anantharaman K."/>
            <person name="Brown C.T."/>
            <person name="Hug L.A."/>
            <person name="Sharon I."/>
            <person name="Castelle C.J."/>
            <person name="Probst A.J."/>
            <person name="Thomas B.C."/>
            <person name="Singh A."/>
            <person name="Wilkins M.J."/>
            <person name="Karaoz U."/>
            <person name="Brodie E.L."/>
            <person name="Williams K.H."/>
            <person name="Hubbard S.S."/>
            <person name="Banfield J.F."/>
        </authorList>
    </citation>
    <scope>NUCLEOTIDE SEQUENCE [LARGE SCALE GENOMIC DNA]</scope>
</reference>
<dbReference type="AlphaFoldDB" id="A0A1F4V316"/>
<dbReference type="Pfam" id="PF13483">
    <property type="entry name" value="Lactamase_B_3"/>
    <property type="match status" value="1"/>
</dbReference>
<dbReference type="InterPro" id="IPR036866">
    <property type="entry name" value="RibonucZ/Hydroxyglut_hydro"/>
</dbReference>
<evidence type="ECO:0008006" key="3">
    <source>
        <dbReference type="Google" id="ProtNLM"/>
    </source>
</evidence>
<sequence length="226" mass="25075">MKINYLGHSSFKISTKSLTGEEVTIIIDPFDPKMVGLPFPVQKADIVITSHQHPDHNFTAGIEGISGEDYFLIDTPGEYEVKGIRFECIQSFHDESDGKERGLNTITAIDAENIRIAHLGDLGAPLSKDQLESLDTVDILMIPVGGFYTIGAKEAIEIIESIEPSVVIPMHYKMPNAPEQFKNLATLEDFIKEFGAEAETKKEYKINSRSDLPQNITVVPLEVNKT</sequence>
<gene>
    <name evidence="1" type="ORF">A2982_02745</name>
</gene>
<dbReference type="PANTHER" id="PTHR39189:SF1">
    <property type="entry name" value="UPF0173 METAL-DEPENDENT HYDROLASE YTKL"/>
    <property type="match status" value="1"/>
</dbReference>
<dbReference type="SUPFAM" id="SSF56281">
    <property type="entry name" value="Metallo-hydrolase/oxidoreductase"/>
    <property type="match status" value="1"/>
</dbReference>
<name>A0A1F4V316_UNCKA</name>
<dbReference type="PANTHER" id="PTHR39189">
    <property type="entry name" value="UPF0173 METAL-DEPENDENT HYDROLASE YTKL"/>
    <property type="match status" value="1"/>
</dbReference>